<keyword evidence="3 6" id="KW-1133">Transmembrane helix</keyword>
<feature type="transmembrane region" description="Helical" evidence="6">
    <location>
        <begin position="66"/>
        <end position="89"/>
    </location>
</feature>
<feature type="transmembrane region" description="Helical" evidence="6">
    <location>
        <begin position="151"/>
        <end position="172"/>
    </location>
</feature>
<dbReference type="GO" id="GO:0046677">
    <property type="term" value="P:response to antibiotic"/>
    <property type="evidence" value="ECO:0007669"/>
    <property type="project" value="UniProtKB-KW"/>
</dbReference>
<comment type="caution">
    <text evidence="8">The sequence shown here is derived from an EMBL/GenBank/DDBJ whole genome shotgun (WGS) entry which is preliminary data.</text>
</comment>
<dbReference type="PANTHER" id="PTHR43229">
    <property type="entry name" value="NODULATION PROTEIN J"/>
    <property type="match status" value="1"/>
</dbReference>
<gene>
    <name evidence="8" type="ORF">FB555_000115</name>
</gene>
<feature type="transmembrane region" description="Helical" evidence="6">
    <location>
        <begin position="266"/>
        <end position="285"/>
    </location>
</feature>
<keyword evidence="4 6" id="KW-0472">Membrane</keyword>
<evidence type="ECO:0000256" key="2">
    <source>
        <dbReference type="ARBA" id="ARBA00022692"/>
    </source>
</evidence>
<dbReference type="InterPro" id="IPR051784">
    <property type="entry name" value="Nod_factor_ABC_transporter"/>
</dbReference>
<name>A0A7W3JRR6_9MICO</name>
<feature type="transmembrane region" description="Helical" evidence="6">
    <location>
        <begin position="179"/>
        <end position="200"/>
    </location>
</feature>
<dbReference type="RefSeq" id="WP_182483511.1">
    <property type="nucleotide sequence ID" value="NZ_JACGWU010000001.1"/>
</dbReference>
<accession>A0A7W3JRR6</accession>
<feature type="domain" description="ABC transmembrane type-2" evidence="7">
    <location>
        <begin position="20"/>
        <end position="290"/>
    </location>
</feature>
<comment type="subcellular location">
    <subcellularLocation>
        <location evidence="1">Membrane</location>
        <topology evidence="1">Multi-pass membrane protein</topology>
    </subcellularLocation>
</comment>
<protein>
    <submittedName>
        <fullName evidence="8">Multidrug/hemolysin transport system permease protein</fullName>
    </submittedName>
</protein>
<dbReference type="Pfam" id="PF12698">
    <property type="entry name" value="ABC2_membrane_3"/>
    <property type="match status" value="1"/>
</dbReference>
<evidence type="ECO:0000256" key="3">
    <source>
        <dbReference type="ARBA" id="ARBA00022989"/>
    </source>
</evidence>
<evidence type="ECO:0000313" key="9">
    <source>
        <dbReference type="Proteomes" id="UP000524237"/>
    </source>
</evidence>
<keyword evidence="2 6" id="KW-0812">Transmembrane</keyword>
<dbReference type="GO" id="GO:0043190">
    <property type="term" value="C:ATP-binding cassette (ABC) transporter complex"/>
    <property type="evidence" value="ECO:0007669"/>
    <property type="project" value="InterPro"/>
</dbReference>
<dbReference type="AlphaFoldDB" id="A0A7W3JRR6"/>
<evidence type="ECO:0000259" key="7">
    <source>
        <dbReference type="PROSITE" id="PS51012"/>
    </source>
</evidence>
<evidence type="ECO:0000256" key="1">
    <source>
        <dbReference type="ARBA" id="ARBA00004141"/>
    </source>
</evidence>
<reference evidence="8 9" key="1">
    <citation type="submission" date="2020-07" db="EMBL/GenBank/DDBJ databases">
        <title>Sequencing the genomes of 1000 actinobacteria strains.</title>
        <authorList>
            <person name="Klenk H.-P."/>
        </authorList>
    </citation>
    <scope>NUCLEOTIDE SEQUENCE [LARGE SCALE GENOMIC DNA]</scope>
    <source>
        <strain evidence="8 9">DSM 23737</strain>
    </source>
</reference>
<dbReference type="InterPro" id="IPR000412">
    <property type="entry name" value="ABC_2_transport"/>
</dbReference>
<dbReference type="InterPro" id="IPR047817">
    <property type="entry name" value="ABC2_TM_bact-type"/>
</dbReference>
<dbReference type="PANTHER" id="PTHR43229:SF2">
    <property type="entry name" value="NODULATION PROTEIN J"/>
    <property type="match status" value="1"/>
</dbReference>
<feature type="transmembrane region" description="Helical" evidence="6">
    <location>
        <begin position="110"/>
        <end position="139"/>
    </location>
</feature>
<evidence type="ECO:0000256" key="4">
    <source>
        <dbReference type="ARBA" id="ARBA00023136"/>
    </source>
</evidence>
<dbReference type="GO" id="GO:0140359">
    <property type="term" value="F:ABC-type transporter activity"/>
    <property type="evidence" value="ECO:0007669"/>
    <property type="project" value="InterPro"/>
</dbReference>
<keyword evidence="9" id="KW-1185">Reference proteome</keyword>
<keyword evidence="5" id="KW-0046">Antibiotic resistance</keyword>
<feature type="transmembrane region" description="Helical" evidence="6">
    <location>
        <begin position="20"/>
        <end position="39"/>
    </location>
</feature>
<proteinExistence type="predicted"/>
<sequence length="292" mass="30888">MNIVITLTRRNLLIYVRDPLSILFSLLGPLILFLLYKLFLGELQVASIVNRAPGADFSQVHGFVDAWMFGGIVALSSITTPLSALSVFMDDAGSNRFRDFVVSPIKRSQLVLGYLLAAFAVGMVMTVLVLALGLLYLGFVSGVVPGVPEVASALGSVLLSTAAFTAMWALVVSFLRTNGAFSAVSTIVGTAVGFVAGAYIPLGLIPEAVRSTLSAFPFAQSAMLLRQSLAADSLSSLVGSTVTATDTLNEFYGIDLTVAGWAVPTWYAIGLLALVAIVFTALSAVRVRDRIR</sequence>
<dbReference type="EMBL" id="JACGWU010000001">
    <property type="protein sequence ID" value="MBA8828044.1"/>
    <property type="molecule type" value="Genomic_DNA"/>
</dbReference>
<evidence type="ECO:0000256" key="6">
    <source>
        <dbReference type="SAM" id="Phobius"/>
    </source>
</evidence>
<organism evidence="8 9">
    <name type="scientific">Alpinimonas psychrophila</name>
    <dbReference type="NCBI Taxonomy" id="748908"/>
    <lineage>
        <taxon>Bacteria</taxon>
        <taxon>Bacillati</taxon>
        <taxon>Actinomycetota</taxon>
        <taxon>Actinomycetes</taxon>
        <taxon>Micrococcales</taxon>
        <taxon>Microbacteriaceae</taxon>
        <taxon>Alpinimonas</taxon>
    </lineage>
</organism>
<evidence type="ECO:0000256" key="5">
    <source>
        <dbReference type="ARBA" id="ARBA00023251"/>
    </source>
</evidence>
<dbReference type="InterPro" id="IPR013525">
    <property type="entry name" value="ABC2_TM"/>
</dbReference>
<dbReference type="PIRSF" id="PIRSF006648">
    <property type="entry name" value="DrrB"/>
    <property type="match status" value="1"/>
</dbReference>
<dbReference type="PROSITE" id="PS51012">
    <property type="entry name" value="ABC_TM2"/>
    <property type="match status" value="1"/>
</dbReference>
<evidence type="ECO:0000313" key="8">
    <source>
        <dbReference type="EMBL" id="MBA8828044.1"/>
    </source>
</evidence>
<dbReference type="Proteomes" id="UP000524237">
    <property type="component" value="Unassembled WGS sequence"/>
</dbReference>